<dbReference type="STRING" id="1193181.BN10_600003"/>
<dbReference type="HOGENOM" id="CLU_040400_1_0_11"/>
<evidence type="ECO:0000313" key="2">
    <source>
        <dbReference type="EMBL" id="CCH70575.1"/>
    </source>
</evidence>
<comment type="caution">
    <text evidence="2">The sequence shown here is derived from an EMBL/GenBank/DDBJ whole genome shotgun (WGS) entry which is preliminary data.</text>
</comment>
<sequence length="293" mass="32449">MSCPVDLTEFVSIRKAGPVRLEPTCLTSTAVVAVARECLDHWQANVGQVDVDGDPSALHQTRVGLRRFRSALSLFRRALDDPQVEWLGDEVRELALPLGDARDLDVLMAEPGLVDRLDPSALSQLSEQRRAAYVRVGELLDSTRWADVWVLVERFLDRAPWDLEPDPPAVVTAADALQRRWRRILRDGGDLAALSAADRHRVRIQAKKLRYGAQFFADLFPDHEGDDPSKYASTLGRAQDALGALNDHHIQHLLLEGVGVAHPELDETAALNASQVAVDEVMALRPFWASPPV</sequence>
<dbReference type="InterPro" id="IPR038186">
    <property type="entry name" value="CHAD_dom_sf"/>
</dbReference>
<dbReference type="Gene3D" id="1.40.20.10">
    <property type="entry name" value="CHAD domain"/>
    <property type="match status" value="1"/>
</dbReference>
<dbReference type="SMART" id="SM00880">
    <property type="entry name" value="CHAD"/>
    <property type="match status" value="1"/>
</dbReference>
<dbReference type="eggNOG" id="COG5607">
    <property type="taxonomic scope" value="Bacteria"/>
</dbReference>
<dbReference type="RefSeq" id="WP_010850418.1">
    <property type="nucleotide sequence ID" value="NZ_HF570956.1"/>
</dbReference>
<dbReference type="PROSITE" id="PS51708">
    <property type="entry name" value="CHAD"/>
    <property type="match status" value="1"/>
</dbReference>
<dbReference type="EMBL" id="CAIZ01000131">
    <property type="protein sequence ID" value="CCH70575.1"/>
    <property type="molecule type" value="Genomic_DNA"/>
</dbReference>
<dbReference type="PANTHER" id="PTHR39339:SF1">
    <property type="entry name" value="CHAD DOMAIN-CONTAINING PROTEIN"/>
    <property type="match status" value="1"/>
</dbReference>
<feature type="domain" description="CHAD" evidence="1">
    <location>
        <begin position="24"/>
        <end position="287"/>
    </location>
</feature>
<dbReference type="PANTHER" id="PTHR39339">
    <property type="entry name" value="SLR1444 PROTEIN"/>
    <property type="match status" value="1"/>
</dbReference>
<dbReference type="InterPro" id="IPR007899">
    <property type="entry name" value="CHAD_dom"/>
</dbReference>
<evidence type="ECO:0000259" key="1">
    <source>
        <dbReference type="PROSITE" id="PS51708"/>
    </source>
</evidence>
<name>N0E437_9MICO</name>
<protein>
    <recommendedName>
        <fullName evidence="1">CHAD domain-containing protein</fullName>
    </recommendedName>
</protein>
<accession>N0E437</accession>
<reference evidence="2 3" key="1">
    <citation type="journal article" date="2013" name="ISME J.">
        <title>A metabolic model for members of the genus Tetrasphaera involved in enhanced biological phosphorus removal.</title>
        <authorList>
            <person name="Kristiansen R."/>
            <person name="Nguyen H.T.T."/>
            <person name="Saunders A.M."/>
            <person name="Nielsen J.L."/>
            <person name="Wimmer R."/>
            <person name="Le V.Q."/>
            <person name="McIlroy S.J."/>
            <person name="Petrovski S."/>
            <person name="Seviour R.J."/>
            <person name="Calteau A."/>
            <person name="Nielsen K.L."/>
            <person name="Nielsen P.H."/>
        </authorList>
    </citation>
    <scope>NUCLEOTIDE SEQUENCE [LARGE SCALE GENOMIC DNA]</scope>
    <source>
        <strain evidence="2 3">Lp2</strain>
    </source>
</reference>
<dbReference type="OrthoDB" id="9777271at2"/>
<dbReference type="AlphaFoldDB" id="N0E437"/>
<keyword evidence="3" id="KW-1185">Reference proteome</keyword>
<organism evidence="2 3">
    <name type="scientific">Phycicoccus elongatus Lp2</name>
    <dbReference type="NCBI Taxonomy" id="1193181"/>
    <lineage>
        <taxon>Bacteria</taxon>
        <taxon>Bacillati</taxon>
        <taxon>Actinomycetota</taxon>
        <taxon>Actinomycetes</taxon>
        <taxon>Micrococcales</taxon>
        <taxon>Intrasporangiaceae</taxon>
        <taxon>Phycicoccus</taxon>
    </lineage>
</organism>
<gene>
    <name evidence="2" type="ORF">BN10_600003</name>
</gene>
<proteinExistence type="predicted"/>
<evidence type="ECO:0000313" key="3">
    <source>
        <dbReference type="Proteomes" id="UP000013167"/>
    </source>
</evidence>
<dbReference type="Pfam" id="PF05235">
    <property type="entry name" value="CHAD"/>
    <property type="match status" value="1"/>
</dbReference>
<dbReference type="Proteomes" id="UP000013167">
    <property type="component" value="Unassembled WGS sequence"/>
</dbReference>